<dbReference type="EC" id="6.2.1.20" evidence="2"/>
<dbReference type="GO" id="GO:0031956">
    <property type="term" value="F:medium-chain fatty acid-CoA ligase activity"/>
    <property type="evidence" value="ECO:0007669"/>
    <property type="project" value="TreeGrafter"/>
</dbReference>
<dbReference type="NCBIfam" id="NF004971">
    <property type="entry name" value="PRK06334.1"/>
    <property type="match status" value="1"/>
</dbReference>
<dbReference type="PANTHER" id="PTHR43201">
    <property type="entry name" value="ACYL-COA SYNTHETASE"/>
    <property type="match status" value="1"/>
</dbReference>
<dbReference type="SUPFAM" id="SSF56801">
    <property type="entry name" value="Acetyl-CoA synthetase-like"/>
    <property type="match status" value="1"/>
</dbReference>
<dbReference type="Proteomes" id="UP000008305">
    <property type="component" value="Chromosome"/>
</dbReference>
<dbReference type="InterPro" id="IPR000873">
    <property type="entry name" value="AMP-dep_synth/lig_dom"/>
</dbReference>
<dbReference type="InterPro" id="IPR042099">
    <property type="entry name" value="ANL_N_sf"/>
</dbReference>
<keyword evidence="2" id="KW-0436">Ligase</keyword>
<protein>
    <submittedName>
        <fullName evidence="2">Acylglycerophosphoethanolamine acyltransferase</fullName>
        <ecNumber evidence="2">6.2.1.20</ecNumber>
    </submittedName>
</protein>
<keyword evidence="3" id="KW-1185">Reference proteome</keyword>
<reference evidence="2 3" key="1">
    <citation type="journal article" date="2011" name="J. Bacteriol.">
        <title>Genome sequence of the obligate intracellular animal pathogen Chlamydia pecorum E58.</title>
        <authorList>
            <person name="Mojica S."/>
            <person name="Huot Creasy H."/>
            <person name="Daugherty S."/>
            <person name="Read T.D."/>
            <person name="Kim T."/>
            <person name="Kaltenboeck B."/>
            <person name="Bavoil P."/>
            <person name="Myers G.S."/>
        </authorList>
    </citation>
    <scope>NUCLEOTIDE SEQUENCE [LARGE SCALE GENOMIC DNA]</scope>
    <source>
        <strain evidence="2 3">E58</strain>
    </source>
</reference>
<evidence type="ECO:0000313" key="2">
    <source>
        <dbReference type="EMBL" id="AEB41137.1"/>
    </source>
</evidence>
<gene>
    <name evidence="2" type="ordered locus">G5S_0110</name>
</gene>
<dbReference type="Pfam" id="PF00501">
    <property type="entry name" value="AMP-binding"/>
    <property type="match status" value="1"/>
</dbReference>
<dbReference type="AlphaFoldDB" id="A0AA34RCD5"/>
<feature type="domain" description="AMP-dependent synthetase/ligase" evidence="1">
    <location>
        <begin position="42"/>
        <end position="400"/>
    </location>
</feature>
<dbReference type="GO" id="GO:0016746">
    <property type="term" value="F:acyltransferase activity"/>
    <property type="evidence" value="ECO:0007669"/>
    <property type="project" value="UniProtKB-KW"/>
</dbReference>
<dbReference type="KEGG" id="cpm:G5S_0110"/>
<keyword evidence="2" id="KW-0808">Transferase</keyword>
<sequence length="543" mass="60491">MRITGMQERWNTQNRNRDLWLRPGDSVLEVFLTLCAQLTTHTACFDEFLGALSYTEMHQAVIALAIKISQYPEQCVGIMMPSSIGAYIAYFAVLLSGKTPVMINWSQGLREIRICAEITNVQRVLTSVRLMEHLNQTHGILDYPFDLVYIEEMRKKISWWEKIRIKMYTKLSPARLMWVFGVKGMRKHDIAVILFTSGTEQFPKGVPLSHENLIENQKACLKFFNPNEKDVMMSFLPPFHAYGFNSCSLFPLLIGLPIVFASNPLNPKKSVELIDSMGVTLMGSTPIFFDYILKTAKKQETSLSSLRLVVLGGDTLKDSLRVETQLQHPHITLHQGYGATECSPVITITTETSPKVQACVGKQIEGMDILIISKETHVPVSSGESGMVAVRGSSVFSGYLQGDPHQGFILLGGEYWYLTGDIGYIGASGDLFLLGRLSRFVKIGGEMVSLEALECILRESLPGALMQEQITLAVCEVPEDKVKLCLFTTFPTTLHEVNDVLKNAETSNIVKISYVHQVEKIPLLGVGKPDYASLHALAISLFG</sequence>
<keyword evidence="2" id="KW-0012">Acyltransferase</keyword>
<accession>A0AA34RCD5</accession>
<dbReference type="Gene3D" id="3.40.50.12780">
    <property type="entry name" value="N-terminal domain of ligase-like"/>
    <property type="match status" value="1"/>
</dbReference>
<dbReference type="GO" id="GO:0006631">
    <property type="term" value="P:fatty acid metabolic process"/>
    <property type="evidence" value="ECO:0007669"/>
    <property type="project" value="TreeGrafter"/>
</dbReference>
<organism evidence="2 3">
    <name type="scientific">Chlamydia pecorum (strain ATCC VR-628 / DSM 29919 / E58)</name>
    <name type="common">Chlamydophila pecorum</name>
    <dbReference type="NCBI Taxonomy" id="331635"/>
    <lineage>
        <taxon>Bacteria</taxon>
        <taxon>Pseudomonadati</taxon>
        <taxon>Chlamydiota</taxon>
        <taxon>Chlamydiia</taxon>
        <taxon>Chlamydiales</taxon>
        <taxon>Chlamydiaceae</taxon>
        <taxon>Chlamydia/Chlamydophila group</taxon>
        <taxon>Chlamydia</taxon>
    </lineage>
</organism>
<dbReference type="GO" id="GO:0008922">
    <property type="term" value="F:long-chain fatty acid [acyl-carrier-protein] ligase activity"/>
    <property type="evidence" value="ECO:0007669"/>
    <property type="project" value="UniProtKB-EC"/>
</dbReference>
<evidence type="ECO:0000313" key="3">
    <source>
        <dbReference type="Proteomes" id="UP000008305"/>
    </source>
</evidence>
<dbReference type="EMBL" id="CP002608">
    <property type="protein sequence ID" value="AEB41137.1"/>
    <property type="molecule type" value="Genomic_DNA"/>
</dbReference>
<dbReference type="PANTHER" id="PTHR43201:SF32">
    <property type="entry name" value="2-SUCCINYLBENZOATE--COA LIGASE, CHLOROPLASTIC_PEROXISOMAL"/>
    <property type="match status" value="1"/>
</dbReference>
<name>A0AA34RCD5_CHLPE</name>
<evidence type="ECO:0000259" key="1">
    <source>
        <dbReference type="Pfam" id="PF00501"/>
    </source>
</evidence>
<proteinExistence type="predicted"/>